<comment type="caution">
    <text evidence="1">The sequence shown here is derived from an EMBL/GenBank/DDBJ whole genome shotgun (WGS) entry which is preliminary data.</text>
</comment>
<organism evidence="1 2">
    <name type="scientific">Physocladia obscura</name>
    <dbReference type="NCBI Taxonomy" id="109957"/>
    <lineage>
        <taxon>Eukaryota</taxon>
        <taxon>Fungi</taxon>
        <taxon>Fungi incertae sedis</taxon>
        <taxon>Chytridiomycota</taxon>
        <taxon>Chytridiomycota incertae sedis</taxon>
        <taxon>Chytridiomycetes</taxon>
        <taxon>Chytridiales</taxon>
        <taxon>Chytriomycetaceae</taxon>
        <taxon>Physocladia</taxon>
    </lineage>
</organism>
<dbReference type="InterPro" id="IPR050587">
    <property type="entry name" value="GNT1/Glycosyltrans_8"/>
</dbReference>
<dbReference type="InterPro" id="IPR029044">
    <property type="entry name" value="Nucleotide-diphossugar_trans"/>
</dbReference>
<sequence length="450" mass="51155">MTMPLKAKAVITLLAPSSTIQSKSFDFYTLSTFLQAFIHLQNPSTRLSNFTESEFVVMTTIHASPEIRESLVLLGARILIVPSIQPSKNTPARGSQFEFVYTKLNLWRLEGVYDQILFIDVDLFLLQDTIASDLFKILSETLDALSNNSSVATDSTRKNVLMGVKDCCVRPIELNVGLMLFEPSLLHFTEMYRVAMNPPFNRHFEQSLISEYFLQLNRNGSSGGIEWLNDVYNVQLAVSEMTNATRGFHYKFWSTQWYHSDEIFALWRNAMRGLRRLQLKIGSPLVVPVFPDTFKEWELIREGGRMFDSVALYSLFGGKKSQEFSRQQVARQLNQADYYVQQYNDGVGGAFLEISEKLLTKYDWVWLLAPGVYFSPDALVHKFLADIVSPKMGDSAITLFNDCNHEGNKFGSVLIGKAAKKMLKQFSKDMLLKHQGDSELWADMGLCIGI</sequence>
<proteinExistence type="predicted"/>
<dbReference type="SUPFAM" id="SSF53448">
    <property type="entry name" value="Nucleotide-diphospho-sugar transferases"/>
    <property type="match status" value="1"/>
</dbReference>
<name>A0AAD5SXC9_9FUNG</name>
<dbReference type="Proteomes" id="UP001211907">
    <property type="component" value="Unassembled WGS sequence"/>
</dbReference>
<dbReference type="PANTHER" id="PTHR11183">
    <property type="entry name" value="GLYCOGENIN SUBFAMILY MEMBER"/>
    <property type="match status" value="1"/>
</dbReference>
<reference evidence="1" key="1">
    <citation type="submission" date="2020-05" db="EMBL/GenBank/DDBJ databases">
        <title>Phylogenomic resolution of chytrid fungi.</title>
        <authorList>
            <person name="Stajich J.E."/>
            <person name="Amses K."/>
            <person name="Simmons R."/>
            <person name="Seto K."/>
            <person name="Myers J."/>
            <person name="Bonds A."/>
            <person name="Quandt C.A."/>
            <person name="Barry K."/>
            <person name="Liu P."/>
            <person name="Grigoriev I."/>
            <person name="Longcore J.E."/>
            <person name="James T.Y."/>
        </authorList>
    </citation>
    <scope>NUCLEOTIDE SEQUENCE</scope>
    <source>
        <strain evidence="1">JEL0513</strain>
    </source>
</reference>
<dbReference type="EMBL" id="JADGJH010001512">
    <property type="protein sequence ID" value="KAJ3112714.1"/>
    <property type="molecule type" value="Genomic_DNA"/>
</dbReference>
<accession>A0AAD5SXC9</accession>
<dbReference type="AlphaFoldDB" id="A0AAD5SXC9"/>
<gene>
    <name evidence="1" type="ORF">HK100_002233</name>
</gene>
<evidence type="ECO:0000313" key="1">
    <source>
        <dbReference type="EMBL" id="KAJ3112714.1"/>
    </source>
</evidence>
<protein>
    <submittedName>
        <fullName evidence="1">Uncharacterized protein</fullName>
    </submittedName>
</protein>
<evidence type="ECO:0000313" key="2">
    <source>
        <dbReference type="Proteomes" id="UP001211907"/>
    </source>
</evidence>
<keyword evidence="2" id="KW-1185">Reference proteome</keyword>
<dbReference type="Gene3D" id="3.90.550.10">
    <property type="entry name" value="Spore Coat Polysaccharide Biosynthesis Protein SpsA, Chain A"/>
    <property type="match status" value="1"/>
</dbReference>